<dbReference type="PANTHER" id="PTHR46411:SF3">
    <property type="entry name" value="AAA+ ATPASE DOMAIN-CONTAINING PROTEIN"/>
    <property type="match status" value="1"/>
</dbReference>
<evidence type="ECO:0000313" key="2">
    <source>
        <dbReference type="EMBL" id="KAJ5201183.1"/>
    </source>
</evidence>
<gene>
    <name evidence="2" type="ORF">N7449_005986</name>
</gene>
<dbReference type="SUPFAM" id="SSF52540">
    <property type="entry name" value="P-loop containing nucleoside triphosphate hydrolases"/>
    <property type="match status" value="1"/>
</dbReference>
<dbReference type="PANTHER" id="PTHR46411">
    <property type="entry name" value="FAMILY ATPASE, PUTATIVE-RELATED"/>
    <property type="match status" value="1"/>
</dbReference>
<evidence type="ECO:0000259" key="1">
    <source>
        <dbReference type="SMART" id="SM00382"/>
    </source>
</evidence>
<dbReference type="SMART" id="SM00382">
    <property type="entry name" value="AAA"/>
    <property type="match status" value="1"/>
</dbReference>
<organism evidence="2 3">
    <name type="scientific">Penicillium cf. viridicatum</name>
    <dbReference type="NCBI Taxonomy" id="2972119"/>
    <lineage>
        <taxon>Eukaryota</taxon>
        <taxon>Fungi</taxon>
        <taxon>Dikarya</taxon>
        <taxon>Ascomycota</taxon>
        <taxon>Pezizomycotina</taxon>
        <taxon>Eurotiomycetes</taxon>
        <taxon>Eurotiomycetidae</taxon>
        <taxon>Eurotiales</taxon>
        <taxon>Aspergillaceae</taxon>
        <taxon>Penicillium</taxon>
    </lineage>
</organism>
<comment type="caution">
    <text evidence="2">The sequence shown here is derived from an EMBL/GenBank/DDBJ whole genome shotgun (WGS) entry which is preliminary data.</text>
</comment>
<proteinExistence type="predicted"/>
<dbReference type="EMBL" id="JAPQKQ010000004">
    <property type="protein sequence ID" value="KAJ5201183.1"/>
    <property type="molecule type" value="Genomic_DNA"/>
</dbReference>
<dbReference type="AlphaFoldDB" id="A0A9W9SWH3"/>
<dbReference type="GO" id="GO:0005524">
    <property type="term" value="F:ATP binding"/>
    <property type="evidence" value="ECO:0007669"/>
    <property type="project" value="InterPro"/>
</dbReference>
<dbReference type="Proteomes" id="UP001150942">
    <property type="component" value="Unassembled WGS sequence"/>
</dbReference>
<sequence length="251" mass="28855">MIQGERDGLITYSKDFIDDKDAPHILGDRLDLVPTVPFDDVIDRKGRGLNVLLHGPGVGKTFTVEATAERFNVPLYSISIDVYACYELAGFLIQIPAGELVVDHDDSNALEQQLETIFQIAKHFNIILLLGEADAFMEQRASYHDTHNRLVTIFLRKLEYYRGILFLTTNRMIQFDEAIISRIHLTIKYEGLTREFRREIWRTQLSRARIIRGCAVIRDDELEQLENLSLNGRETNTEFDFILQLVLPSAL</sequence>
<name>A0A9W9SWH3_9EURO</name>
<dbReference type="InterPro" id="IPR027417">
    <property type="entry name" value="P-loop_NTPase"/>
</dbReference>
<protein>
    <submittedName>
        <fullName evidence="2">ATPase AAA-type core</fullName>
    </submittedName>
</protein>
<dbReference type="OrthoDB" id="10042665at2759"/>
<accession>A0A9W9SWH3</accession>
<evidence type="ECO:0000313" key="3">
    <source>
        <dbReference type="Proteomes" id="UP001150942"/>
    </source>
</evidence>
<feature type="domain" description="AAA+ ATPase" evidence="1">
    <location>
        <begin position="47"/>
        <end position="191"/>
    </location>
</feature>
<dbReference type="GO" id="GO:0016887">
    <property type="term" value="F:ATP hydrolysis activity"/>
    <property type="evidence" value="ECO:0007669"/>
    <property type="project" value="InterPro"/>
</dbReference>
<reference evidence="2" key="2">
    <citation type="journal article" date="2023" name="IMA Fungus">
        <title>Comparative genomic study of the Penicillium genus elucidates a diverse pangenome and 15 lateral gene transfer events.</title>
        <authorList>
            <person name="Petersen C."/>
            <person name="Sorensen T."/>
            <person name="Nielsen M.R."/>
            <person name="Sondergaard T.E."/>
            <person name="Sorensen J.L."/>
            <person name="Fitzpatrick D.A."/>
            <person name="Frisvad J.C."/>
            <person name="Nielsen K.L."/>
        </authorList>
    </citation>
    <scope>NUCLEOTIDE SEQUENCE</scope>
    <source>
        <strain evidence="2">IBT 20477</strain>
    </source>
</reference>
<keyword evidence="3" id="KW-1185">Reference proteome</keyword>
<reference evidence="2" key="1">
    <citation type="submission" date="2022-11" db="EMBL/GenBank/DDBJ databases">
        <authorList>
            <person name="Petersen C."/>
        </authorList>
    </citation>
    <scope>NUCLEOTIDE SEQUENCE</scope>
    <source>
        <strain evidence="2">IBT 20477</strain>
    </source>
</reference>
<dbReference type="Pfam" id="PF00004">
    <property type="entry name" value="AAA"/>
    <property type="match status" value="1"/>
</dbReference>
<dbReference type="InterPro" id="IPR003593">
    <property type="entry name" value="AAA+_ATPase"/>
</dbReference>
<dbReference type="InterPro" id="IPR003959">
    <property type="entry name" value="ATPase_AAA_core"/>
</dbReference>
<dbReference type="Gene3D" id="3.40.50.300">
    <property type="entry name" value="P-loop containing nucleotide triphosphate hydrolases"/>
    <property type="match status" value="1"/>
</dbReference>